<sequence>MKYFTSEELKPSEVTLNLLRQLARTYRVVDIDNKKASYCLN</sequence>
<protein>
    <submittedName>
        <fullName evidence="1">Uncharacterized protein</fullName>
    </submittedName>
</protein>
<comment type="caution">
    <text evidence="1">The sequence shown here is derived from an EMBL/GenBank/DDBJ whole genome shotgun (WGS) entry which is preliminary data.</text>
</comment>
<organism evidence="1 2">
    <name type="scientific">Hoylesella buccalis ATCC 35310</name>
    <dbReference type="NCBI Taxonomy" id="679190"/>
    <lineage>
        <taxon>Bacteria</taxon>
        <taxon>Pseudomonadati</taxon>
        <taxon>Bacteroidota</taxon>
        <taxon>Bacteroidia</taxon>
        <taxon>Bacteroidales</taxon>
        <taxon>Prevotellaceae</taxon>
        <taxon>Hoylesella</taxon>
    </lineage>
</organism>
<keyword evidence="2" id="KW-1185">Reference proteome</keyword>
<dbReference type="Proteomes" id="UP000005283">
    <property type="component" value="Unassembled WGS sequence"/>
</dbReference>
<dbReference type="RefSeq" id="WP_004348611.1">
    <property type="nucleotide sequence ID" value="NZ_ADEG01000041.1"/>
</dbReference>
<reference evidence="1 2" key="1">
    <citation type="submission" date="2009-12" db="EMBL/GenBank/DDBJ databases">
        <title>Genome Sequence of Prevotella buccalis ATCC 35310.</title>
        <authorList>
            <person name="Durkin A.S."/>
            <person name="Madupu R."/>
            <person name="Torralba M."/>
            <person name="Methe B."/>
            <person name="Sutton G."/>
            <person name="Strausberg R.L."/>
            <person name="Nelson K.E."/>
        </authorList>
    </citation>
    <scope>NUCLEOTIDE SEQUENCE [LARGE SCALE GENOMIC DNA]</scope>
    <source>
        <strain evidence="1 2">ATCC 35310</strain>
    </source>
</reference>
<accession>D1W4R7</accession>
<gene>
    <name evidence="1" type="ORF">HMPREF0650_2145</name>
</gene>
<name>D1W4R7_9BACT</name>
<evidence type="ECO:0000313" key="1">
    <source>
        <dbReference type="EMBL" id="EFA92448.1"/>
    </source>
</evidence>
<dbReference type="EMBL" id="ADEG01000041">
    <property type="protein sequence ID" value="EFA92448.1"/>
    <property type="molecule type" value="Genomic_DNA"/>
</dbReference>
<dbReference type="STRING" id="679190.HMPREF0650_2145"/>
<proteinExistence type="predicted"/>
<evidence type="ECO:0000313" key="2">
    <source>
        <dbReference type="Proteomes" id="UP000005283"/>
    </source>
</evidence>
<dbReference type="AlphaFoldDB" id="D1W4R7"/>